<accession>A0ABQ7ZTC1</accession>
<keyword evidence="3" id="KW-1185">Reference proteome</keyword>
<name>A0ABQ7ZTC1_BRANA</name>
<gene>
    <name evidence="2" type="ORF">HID58_059575</name>
</gene>
<evidence type="ECO:0000313" key="2">
    <source>
        <dbReference type="EMBL" id="KAH0883479.1"/>
    </source>
</evidence>
<feature type="transmembrane region" description="Helical" evidence="1">
    <location>
        <begin position="127"/>
        <end position="148"/>
    </location>
</feature>
<comment type="caution">
    <text evidence="2">The sequence shown here is derived from an EMBL/GenBank/DDBJ whole genome shotgun (WGS) entry which is preliminary data.</text>
</comment>
<protein>
    <submittedName>
        <fullName evidence="2">Uncharacterized protein</fullName>
    </submittedName>
</protein>
<proteinExistence type="predicted"/>
<keyword evidence="1" id="KW-0472">Membrane</keyword>
<dbReference type="EMBL" id="JAGKQM010000014">
    <property type="protein sequence ID" value="KAH0883479.1"/>
    <property type="molecule type" value="Genomic_DNA"/>
</dbReference>
<keyword evidence="1" id="KW-0812">Transmembrane</keyword>
<keyword evidence="1" id="KW-1133">Transmembrane helix</keyword>
<sequence length="287" mass="32580">MICSSLPIQRLQLISNRSRRESKPPPPSPLMTRNRRYKVDQREELNYDANSEVSPVKASLGSEATVADVSIQHDPWDSIHYFCHLICSYFCNWPFKINDCHKLKVSDVSLDKFDDQYFGKVAENSPLYFFTCFLFLYCAAFLSCPYVYTPRKCLHKGKNDQKAVDGALIKAIEVVSELNICLGTRKIVWIRNALRHSVRVWSLSAEHYTTPQADLAIDLCLFLLHFKSYTNLSNTLRSKTEAVVLTVVFLSSLRRRLGLSALTSARKMMNRVTSGAGSSASSMFSQP</sequence>
<evidence type="ECO:0000313" key="3">
    <source>
        <dbReference type="Proteomes" id="UP000824890"/>
    </source>
</evidence>
<evidence type="ECO:0000256" key="1">
    <source>
        <dbReference type="SAM" id="Phobius"/>
    </source>
</evidence>
<reference evidence="2 3" key="1">
    <citation type="submission" date="2021-05" db="EMBL/GenBank/DDBJ databases">
        <title>Genome Assembly of Synthetic Allotetraploid Brassica napus Reveals Homoeologous Exchanges between Subgenomes.</title>
        <authorList>
            <person name="Davis J.T."/>
        </authorList>
    </citation>
    <scope>NUCLEOTIDE SEQUENCE [LARGE SCALE GENOMIC DNA]</scope>
    <source>
        <strain evidence="3">cv. Da-Ae</strain>
        <tissue evidence="2">Seedling</tissue>
    </source>
</reference>
<dbReference type="Proteomes" id="UP000824890">
    <property type="component" value="Unassembled WGS sequence"/>
</dbReference>
<organism evidence="2 3">
    <name type="scientific">Brassica napus</name>
    <name type="common">Rape</name>
    <dbReference type="NCBI Taxonomy" id="3708"/>
    <lineage>
        <taxon>Eukaryota</taxon>
        <taxon>Viridiplantae</taxon>
        <taxon>Streptophyta</taxon>
        <taxon>Embryophyta</taxon>
        <taxon>Tracheophyta</taxon>
        <taxon>Spermatophyta</taxon>
        <taxon>Magnoliopsida</taxon>
        <taxon>eudicotyledons</taxon>
        <taxon>Gunneridae</taxon>
        <taxon>Pentapetalae</taxon>
        <taxon>rosids</taxon>
        <taxon>malvids</taxon>
        <taxon>Brassicales</taxon>
        <taxon>Brassicaceae</taxon>
        <taxon>Brassiceae</taxon>
        <taxon>Brassica</taxon>
    </lineage>
</organism>